<evidence type="ECO:0000313" key="2">
    <source>
        <dbReference type="Proteomes" id="UP001199644"/>
    </source>
</evidence>
<evidence type="ECO:0000313" key="1">
    <source>
        <dbReference type="EMBL" id="MCH3852603.1"/>
    </source>
</evidence>
<name>A0AAW5EB30_CAMJU</name>
<dbReference type="EMBL" id="JAJUOL010000238">
    <property type="protein sequence ID" value="MCH3852603.1"/>
    <property type="molecule type" value="Genomic_DNA"/>
</dbReference>
<proteinExistence type="predicted"/>
<dbReference type="Proteomes" id="UP001199644">
    <property type="component" value="Unassembled WGS sequence"/>
</dbReference>
<reference evidence="1" key="1">
    <citation type="submission" date="2021-12" db="EMBL/GenBank/DDBJ databases">
        <title>Prevalence of phenicol resistance gene fexA in Campylobacter isolated from poultry supply chain.</title>
        <authorList>
            <person name="Tang B."/>
            <person name="Zheng X."/>
            <person name="Lin J."/>
            <person name="Lin R."/>
            <person name="Yang H."/>
            <person name="Shen Z."/>
            <person name="Xia F."/>
        </authorList>
    </citation>
    <scope>NUCLEOTIDE SEQUENCE</scope>
    <source>
        <strain evidence="1">CJHN2011004</strain>
    </source>
</reference>
<gene>
    <name evidence="1" type="ORF">LZC39_10925</name>
</gene>
<comment type="caution">
    <text evidence="1">The sequence shown here is derived from an EMBL/GenBank/DDBJ whole genome shotgun (WGS) entry which is preliminary data.</text>
</comment>
<dbReference type="AlphaFoldDB" id="A0AAW5EB30"/>
<feature type="non-terminal residue" evidence="1">
    <location>
        <position position="55"/>
    </location>
</feature>
<protein>
    <submittedName>
        <fullName evidence="1">Uncharacterized protein</fullName>
    </submittedName>
</protein>
<accession>A0AAW5EB30</accession>
<organism evidence="1 2">
    <name type="scientific">Campylobacter jejuni</name>
    <dbReference type="NCBI Taxonomy" id="197"/>
    <lineage>
        <taxon>Bacteria</taxon>
        <taxon>Pseudomonadati</taxon>
        <taxon>Campylobacterota</taxon>
        <taxon>Epsilonproteobacteria</taxon>
        <taxon>Campylobacterales</taxon>
        <taxon>Campylobacteraceae</taxon>
        <taxon>Campylobacter</taxon>
    </lineage>
</organism>
<sequence>MKFHTTSKKLIENVKDFYNIVLYKAYKSIGKEDVFVGWGRKNSGLKAIALAKKHH</sequence>